<dbReference type="AlphaFoldDB" id="A0A6S6W7E5"/>
<evidence type="ECO:0000313" key="1">
    <source>
        <dbReference type="EMBL" id="CAE7193068.1"/>
    </source>
</evidence>
<organism evidence="1 2">
    <name type="scientific">Pyrenophora teres f. teres</name>
    <dbReference type="NCBI Taxonomy" id="97479"/>
    <lineage>
        <taxon>Eukaryota</taxon>
        <taxon>Fungi</taxon>
        <taxon>Dikarya</taxon>
        <taxon>Ascomycota</taxon>
        <taxon>Pezizomycotina</taxon>
        <taxon>Dothideomycetes</taxon>
        <taxon>Pleosporomycetidae</taxon>
        <taxon>Pleosporales</taxon>
        <taxon>Pleosporineae</taxon>
        <taxon>Pleosporaceae</taxon>
        <taxon>Pyrenophora</taxon>
    </lineage>
</organism>
<sequence length="171" mass="18621">MPQINLSHTTPINPPSATPPLTVPQLWAGLQRKIRFAQEFVPVIESCTVLSEEAASSSGSFGSSGTVVTREVIFKKGQSPKPRAKEVVRSYWPSWVEFEQEDGSVIRNIISEGGGQGELYMTYAFQFVVQGEEGSAGAEEEVGRLKKMAKMAVESSIAAIREMVKDGKITV</sequence>
<dbReference type="Gene3D" id="3.30.530.20">
    <property type="match status" value="1"/>
</dbReference>
<evidence type="ECO:0000313" key="2">
    <source>
        <dbReference type="Proteomes" id="UP000472372"/>
    </source>
</evidence>
<dbReference type="InterPro" id="IPR015075">
    <property type="entry name" value="AtaL"/>
</dbReference>
<name>A0A6S6W7E5_9PLEO</name>
<dbReference type="InterPro" id="IPR023393">
    <property type="entry name" value="START-like_dom_sf"/>
</dbReference>
<proteinExistence type="predicted"/>
<dbReference type="CDD" id="cd08863">
    <property type="entry name" value="SRPBCC_DUF1857"/>
    <property type="match status" value="1"/>
</dbReference>
<dbReference type="Proteomes" id="UP000472372">
    <property type="component" value="Chromosome 7"/>
</dbReference>
<dbReference type="Pfam" id="PF08982">
    <property type="entry name" value="AtaL"/>
    <property type="match status" value="1"/>
</dbReference>
<gene>
    <name evidence="1" type="ORF">PTTW11_07678</name>
</gene>
<dbReference type="EMBL" id="HG992983">
    <property type="protein sequence ID" value="CAE7193068.1"/>
    <property type="molecule type" value="Genomic_DNA"/>
</dbReference>
<accession>A0A6S6W7E5</accession>
<protein>
    <submittedName>
        <fullName evidence="1">DUF1857 domain containing protein</fullName>
    </submittedName>
</protein>
<reference evidence="1" key="1">
    <citation type="submission" date="2021-02" db="EMBL/GenBank/DDBJ databases">
        <authorList>
            <person name="Syme A R."/>
            <person name="Syme A R."/>
            <person name="Moolhuijzen P."/>
        </authorList>
    </citation>
    <scope>NUCLEOTIDE SEQUENCE</scope>
    <source>
        <strain evidence="1">W1-1</strain>
    </source>
</reference>
<dbReference type="SUPFAM" id="SSF55961">
    <property type="entry name" value="Bet v1-like"/>
    <property type="match status" value="1"/>
</dbReference>